<dbReference type="GO" id="GO:0016020">
    <property type="term" value="C:membrane"/>
    <property type="evidence" value="ECO:0007669"/>
    <property type="project" value="UniProtKB-SubCell"/>
</dbReference>
<protein>
    <submittedName>
        <fullName evidence="6">DoxX family protein</fullName>
    </submittedName>
</protein>
<keyword evidence="4 5" id="KW-0472">Membrane</keyword>
<dbReference type="PIRSF" id="PIRSF030066">
    <property type="entry name" value="UCP030066"/>
    <property type="match status" value="1"/>
</dbReference>
<evidence type="ECO:0000256" key="4">
    <source>
        <dbReference type="ARBA" id="ARBA00023136"/>
    </source>
</evidence>
<organism evidence="6 7">
    <name type="scientific">Occallatibacter riparius</name>
    <dbReference type="NCBI Taxonomy" id="1002689"/>
    <lineage>
        <taxon>Bacteria</taxon>
        <taxon>Pseudomonadati</taxon>
        <taxon>Acidobacteriota</taxon>
        <taxon>Terriglobia</taxon>
        <taxon>Terriglobales</taxon>
        <taxon>Acidobacteriaceae</taxon>
        <taxon>Occallatibacter</taxon>
    </lineage>
</organism>
<feature type="transmembrane region" description="Helical" evidence="5">
    <location>
        <begin position="16"/>
        <end position="35"/>
    </location>
</feature>
<evidence type="ECO:0000313" key="6">
    <source>
        <dbReference type="EMBL" id="UWZ82370.1"/>
    </source>
</evidence>
<evidence type="ECO:0000256" key="5">
    <source>
        <dbReference type="SAM" id="Phobius"/>
    </source>
</evidence>
<proteinExistence type="predicted"/>
<reference evidence="6" key="1">
    <citation type="submission" date="2021-04" db="EMBL/GenBank/DDBJ databases">
        <title>Phylogenetic analysis of Acidobacteriaceae.</title>
        <authorList>
            <person name="Qiu L."/>
            <person name="Zhang Q."/>
        </authorList>
    </citation>
    <scope>NUCLEOTIDE SEQUENCE</scope>
    <source>
        <strain evidence="6">DSM 25168</strain>
    </source>
</reference>
<dbReference type="InterPro" id="IPR016944">
    <property type="entry name" value="UCP030066"/>
</dbReference>
<feature type="transmembrane region" description="Helical" evidence="5">
    <location>
        <begin position="82"/>
        <end position="103"/>
    </location>
</feature>
<evidence type="ECO:0000256" key="3">
    <source>
        <dbReference type="ARBA" id="ARBA00022989"/>
    </source>
</evidence>
<evidence type="ECO:0000256" key="1">
    <source>
        <dbReference type="ARBA" id="ARBA00004141"/>
    </source>
</evidence>
<dbReference type="Pfam" id="PF13564">
    <property type="entry name" value="DoxX_2"/>
    <property type="match status" value="1"/>
</dbReference>
<gene>
    <name evidence="6" type="ORF">MOP44_17545</name>
</gene>
<dbReference type="KEGG" id="orp:MOP44_17545"/>
<dbReference type="RefSeq" id="WP_260791554.1">
    <property type="nucleotide sequence ID" value="NZ_CP093313.1"/>
</dbReference>
<name>A0A9J7BKR9_9BACT</name>
<dbReference type="AlphaFoldDB" id="A0A9J7BKR9"/>
<evidence type="ECO:0000313" key="7">
    <source>
        <dbReference type="Proteomes" id="UP001059380"/>
    </source>
</evidence>
<keyword evidence="2 5" id="KW-0812">Transmembrane</keyword>
<feature type="transmembrane region" description="Helical" evidence="5">
    <location>
        <begin position="109"/>
        <end position="128"/>
    </location>
</feature>
<sequence length="137" mass="15136">MTEFTNAGSVSRFRTVAYWVTTMLVAFELTLGGLWDVLQVPQVRSVMERLGYPMYFLSILGIWKLLGAIALLVPRFPRLKEWAYAGVIFDLTGAVASQLASGWMDPANMTFPIVMIGLAAGSWALRPASRRGASGYR</sequence>
<accession>A0A9J7BKR9</accession>
<comment type="subcellular location">
    <subcellularLocation>
        <location evidence="1">Membrane</location>
        <topology evidence="1">Multi-pass membrane protein</topology>
    </subcellularLocation>
</comment>
<keyword evidence="7" id="KW-1185">Reference proteome</keyword>
<evidence type="ECO:0000256" key="2">
    <source>
        <dbReference type="ARBA" id="ARBA00022692"/>
    </source>
</evidence>
<dbReference type="Proteomes" id="UP001059380">
    <property type="component" value="Chromosome"/>
</dbReference>
<keyword evidence="3 5" id="KW-1133">Transmembrane helix</keyword>
<dbReference type="InterPro" id="IPR032808">
    <property type="entry name" value="DoxX"/>
</dbReference>
<feature type="transmembrane region" description="Helical" evidence="5">
    <location>
        <begin position="55"/>
        <end position="73"/>
    </location>
</feature>
<dbReference type="EMBL" id="CP093313">
    <property type="protein sequence ID" value="UWZ82370.1"/>
    <property type="molecule type" value="Genomic_DNA"/>
</dbReference>